<accession>A0A284RSS4</accession>
<dbReference type="EMBL" id="FUEG01000015">
    <property type="protein sequence ID" value="SJL11799.1"/>
    <property type="molecule type" value="Genomic_DNA"/>
</dbReference>
<reference evidence="2" key="1">
    <citation type="journal article" date="2017" name="Nat. Ecol. Evol.">
        <title>Genome expansion and lineage-specific genetic innovations in the forest pathogenic fungi Armillaria.</title>
        <authorList>
            <person name="Sipos G."/>
            <person name="Prasanna A.N."/>
            <person name="Walter M.C."/>
            <person name="O'Connor E."/>
            <person name="Balint B."/>
            <person name="Krizsan K."/>
            <person name="Kiss B."/>
            <person name="Hess J."/>
            <person name="Varga T."/>
            <person name="Slot J."/>
            <person name="Riley R."/>
            <person name="Boka B."/>
            <person name="Rigling D."/>
            <person name="Barry K."/>
            <person name="Lee J."/>
            <person name="Mihaltcheva S."/>
            <person name="LaButti K."/>
            <person name="Lipzen A."/>
            <person name="Waldron R."/>
            <person name="Moloney N.M."/>
            <person name="Sperisen C."/>
            <person name="Kredics L."/>
            <person name="Vagvoelgyi C."/>
            <person name="Patrignani A."/>
            <person name="Fitzpatrick D."/>
            <person name="Nagy I."/>
            <person name="Doyle S."/>
            <person name="Anderson J.B."/>
            <person name="Grigoriev I.V."/>
            <person name="Gueldener U."/>
            <person name="Muensterkoetter M."/>
            <person name="Nagy L.G."/>
        </authorList>
    </citation>
    <scope>NUCLEOTIDE SEQUENCE [LARGE SCALE GENOMIC DNA]</scope>
    <source>
        <strain evidence="2">C18/9</strain>
    </source>
</reference>
<dbReference type="AlphaFoldDB" id="A0A284RSS4"/>
<proteinExistence type="predicted"/>
<protein>
    <recommendedName>
        <fullName evidence="3">DUF4219 domain-containing protein</fullName>
    </recommendedName>
</protein>
<dbReference type="OrthoDB" id="7691805at2759"/>
<organism evidence="1 2">
    <name type="scientific">Armillaria ostoyae</name>
    <name type="common">Armillaria root rot fungus</name>
    <dbReference type="NCBI Taxonomy" id="47428"/>
    <lineage>
        <taxon>Eukaryota</taxon>
        <taxon>Fungi</taxon>
        <taxon>Dikarya</taxon>
        <taxon>Basidiomycota</taxon>
        <taxon>Agaricomycotina</taxon>
        <taxon>Agaricomycetes</taxon>
        <taxon>Agaricomycetidae</taxon>
        <taxon>Agaricales</taxon>
        <taxon>Marasmiineae</taxon>
        <taxon>Physalacriaceae</taxon>
        <taxon>Armillaria</taxon>
    </lineage>
</organism>
<keyword evidence="2" id="KW-1185">Reference proteome</keyword>
<sequence>MSWEIPNAASTSFFPSKKDSKLIGESNYMVWAAQIQTAYRIAGLWDITSKDCRPSKDNTSETAIWEEKNLVTLGLLQSLLNNDLIMLTTHETHVFSLQHLTVAGWDIPEHIAACILLSMLPHDSNEADSWDEMVKQIKIDKDSTTSSTINVLLDEKHCCAATNKSRNLPWLR</sequence>
<evidence type="ECO:0008006" key="3">
    <source>
        <dbReference type="Google" id="ProtNLM"/>
    </source>
</evidence>
<evidence type="ECO:0000313" key="1">
    <source>
        <dbReference type="EMBL" id="SJL11799.1"/>
    </source>
</evidence>
<dbReference type="Proteomes" id="UP000219338">
    <property type="component" value="Unassembled WGS sequence"/>
</dbReference>
<name>A0A284RSS4_ARMOS</name>
<gene>
    <name evidence="1" type="ORF">ARMOST_15209</name>
</gene>
<evidence type="ECO:0000313" key="2">
    <source>
        <dbReference type="Proteomes" id="UP000219338"/>
    </source>
</evidence>